<dbReference type="Pfam" id="PF08972">
    <property type="entry name" value="DUF1902"/>
    <property type="match status" value="1"/>
</dbReference>
<evidence type="ECO:0000313" key="3">
    <source>
        <dbReference type="Proteomes" id="UP000249066"/>
    </source>
</evidence>
<dbReference type="AlphaFoldDB" id="A0A2W5CA09"/>
<dbReference type="Gene3D" id="3.30.2390.10">
    <property type="entry name" value="TTHA1013-like"/>
    <property type="match status" value="1"/>
</dbReference>
<dbReference type="EMBL" id="QFNN01000003">
    <property type="protein sequence ID" value="PZO91881.1"/>
    <property type="molecule type" value="Genomic_DNA"/>
</dbReference>
<gene>
    <name evidence="2" type="ORF">DI623_01405</name>
</gene>
<protein>
    <recommendedName>
        <fullName evidence="1">DUF1902 domain-containing protein</fullName>
    </recommendedName>
</protein>
<proteinExistence type="predicted"/>
<comment type="caution">
    <text evidence="2">The sequence shown here is derived from an EMBL/GenBank/DDBJ whole genome shotgun (WGS) entry which is preliminary data.</text>
</comment>
<dbReference type="InterPro" id="IPR035069">
    <property type="entry name" value="TTHA1013/TTHA0281-like"/>
</dbReference>
<evidence type="ECO:0000313" key="2">
    <source>
        <dbReference type="EMBL" id="PZO91881.1"/>
    </source>
</evidence>
<organism evidence="2 3">
    <name type="scientific">Sphingomonas sanxanigenens</name>
    <dbReference type="NCBI Taxonomy" id="397260"/>
    <lineage>
        <taxon>Bacteria</taxon>
        <taxon>Pseudomonadati</taxon>
        <taxon>Pseudomonadota</taxon>
        <taxon>Alphaproteobacteria</taxon>
        <taxon>Sphingomonadales</taxon>
        <taxon>Sphingomonadaceae</taxon>
        <taxon>Sphingomonas</taxon>
    </lineage>
</organism>
<dbReference type="InterPro" id="IPR015066">
    <property type="entry name" value="DUF1902"/>
</dbReference>
<sequence>MRESFELKVHLDRDEDTGRWFVSSSDIPGLWLEADNPVALMERIASAAPELIELNLDEIVESCRARQDGVRVKEWKPTARPSIRPVFDSPLELAYV</sequence>
<dbReference type="Proteomes" id="UP000249066">
    <property type="component" value="Unassembled WGS sequence"/>
</dbReference>
<evidence type="ECO:0000259" key="1">
    <source>
        <dbReference type="Pfam" id="PF08972"/>
    </source>
</evidence>
<name>A0A2W5CA09_9SPHN</name>
<dbReference type="SUPFAM" id="SSF143100">
    <property type="entry name" value="TTHA1013/TTHA0281-like"/>
    <property type="match status" value="1"/>
</dbReference>
<accession>A0A2W5CA09</accession>
<feature type="domain" description="DUF1902" evidence="1">
    <location>
        <begin position="6"/>
        <end position="57"/>
    </location>
</feature>
<reference evidence="2 3" key="1">
    <citation type="submission" date="2017-08" db="EMBL/GenBank/DDBJ databases">
        <title>Infants hospitalized years apart are colonized by the same room-sourced microbial strains.</title>
        <authorList>
            <person name="Brooks B."/>
            <person name="Olm M.R."/>
            <person name="Firek B.A."/>
            <person name="Baker R."/>
            <person name="Thomas B.C."/>
            <person name="Morowitz M.J."/>
            <person name="Banfield J.F."/>
        </authorList>
    </citation>
    <scope>NUCLEOTIDE SEQUENCE [LARGE SCALE GENOMIC DNA]</scope>
    <source>
        <strain evidence="2">S2_018_000_R2_101</strain>
    </source>
</reference>